<dbReference type="Gene3D" id="2.30.110.10">
    <property type="entry name" value="Electron Transport, Fmn-binding Protein, Chain A"/>
    <property type="match status" value="1"/>
</dbReference>
<dbReference type="RefSeq" id="WP_253968630.1">
    <property type="nucleotide sequence ID" value="NZ_JAMFTH010000005.1"/>
</dbReference>
<dbReference type="Pfam" id="PF01613">
    <property type="entry name" value="Flavin_Reduct"/>
    <property type="match status" value="1"/>
</dbReference>
<accession>A0A9X2HZ25</accession>
<name>A0A9X2HZ25_9GAMM</name>
<organism evidence="6 7">
    <name type="scientific">Gilvimarinus xylanilyticus</name>
    <dbReference type="NCBI Taxonomy" id="2944139"/>
    <lineage>
        <taxon>Bacteria</taxon>
        <taxon>Pseudomonadati</taxon>
        <taxon>Pseudomonadota</taxon>
        <taxon>Gammaproteobacteria</taxon>
        <taxon>Cellvibrionales</taxon>
        <taxon>Cellvibrionaceae</taxon>
        <taxon>Gilvimarinus</taxon>
    </lineage>
</organism>
<evidence type="ECO:0000313" key="7">
    <source>
        <dbReference type="Proteomes" id="UP001139319"/>
    </source>
</evidence>
<feature type="domain" description="Flavin reductase like" evidence="5">
    <location>
        <begin position="31"/>
        <end position="164"/>
    </location>
</feature>
<evidence type="ECO:0000256" key="1">
    <source>
        <dbReference type="ARBA" id="ARBA00001917"/>
    </source>
</evidence>
<dbReference type="Proteomes" id="UP001139319">
    <property type="component" value="Unassembled WGS sequence"/>
</dbReference>
<reference evidence="6" key="1">
    <citation type="submission" date="2022-05" db="EMBL/GenBank/DDBJ databases">
        <authorList>
            <person name="Sun H.-N."/>
        </authorList>
    </citation>
    <scope>NUCLEOTIDE SEQUENCE</scope>
    <source>
        <strain evidence="6">HB14</strain>
    </source>
</reference>
<gene>
    <name evidence="6" type="ORF">M6D89_13600</name>
</gene>
<dbReference type="PANTHER" id="PTHR33798:SF5">
    <property type="entry name" value="FLAVIN REDUCTASE LIKE DOMAIN-CONTAINING PROTEIN"/>
    <property type="match status" value="1"/>
</dbReference>
<protein>
    <submittedName>
        <fullName evidence="6">Flavin reductase</fullName>
    </submittedName>
</protein>
<dbReference type="AlphaFoldDB" id="A0A9X2HZ25"/>
<dbReference type="InterPro" id="IPR012349">
    <property type="entry name" value="Split_barrel_FMN-bd"/>
</dbReference>
<reference evidence="6" key="2">
    <citation type="submission" date="2023-01" db="EMBL/GenBank/DDBJ databases">
        <title>Gilvimarinus xylanilyticus HB14 isolated from Caulerpa lentillifera aquaculture base in Hainan, China.</title>
        <authorList>
            <person name="Zhang Y.-J."/>
        </authorList>
    </citation>
    <scope>NUCLEOTIDE SEQUENCE</scope>
    <source>
        <strain evidence="6">HB14</strain>
    </source>
</reference>
<proteinExistence type="inferred from homology"/>
<keyword evidence="2" id="KW-0285">Flavoprotein</keyword>
<dbReference type="InterPro" id="IPR002563">
    <property type="entry name" value="Flavin_Rdtase-like_dom"/>
</dbReference>
<evidence type="ECO:0000313" key="6">
    <source>
        <dbReference type="EMBL" id="MCP8900334.1"/>
    </source>
</evidence>
<dbReference type="EMBL" id="JAMFTH010000005">
    <property type="protein sequence ID" value="MCP8900334.1"/>
    <property type="molecule type" value="Genomic_DNA"/>
</dbReference>
<dbReference type="GO" id="GO:0010181">
    <property type="term" value="F:FMN binding"/>
    <property type="evidence" value="ECO:0007669"/>
    <property type="project" value="InterPro"/>
</dbReference>
<keyword evidence="3" id="KW-0288">FMN</keyword>
<evidence type="ECO:0000259" key="5">
    <source>
        <dbReference type="Pfam" id="PF01613"/>
    </source>
</evidence>
<dbReference type="GO" id="GO:0016646">
    <property type="term" value="F:oxidoreductase activity, acting on the CH-NH group of donors, NAD or NADP as acceptor"/>
    <property type="evidence" value="ECO:0007669"/>
    <property type="project" value="UniProtKB-ARBA"/>
</dbReference>
<evidence type="ECO:0000256" key="3">
    <source>
        <dbReference type="ARBA" id="ARBA00022643"/>
    </source>
</evidence>
<evidence type="ECO:0000256" key="2">
    <source>
        <dbReference type="ARBA" id="ARBA00022630"/>
    </source>
</evidence>
<comment type="caution">
    <text evidence="6">The sequence shown here is derived from an EMBL/GenBank/DDBJ whole genome shotgun (WGS) entry which is preliminary data.</text>
</comment>
<keyword evidence="7" id="KW-1185">Reference proteome</keyword>
<comment type="similarity">
    <text evidence="4">Belongs to the flavoredoxin family.</text>
</comment>
<dbReference type="SUPFAM" id="SSF50475">
    <property type="entry name" value="FMN-binding split barrel"/>
    <property type="match status" value="1"/>
</dbReference>
<evidence type="ECO:0000256" key="4">
    <source>
        <dbReference type="ARBA" id="ARBA00038054"/>
    </source>
</evidence>
<comment type="cofactor">
    <cofactor evidence="1">
        <name>FMN</name>
        <dbReference type="ChEBI" id="CHEBI:58210"/>
    </cofactor>
</comment>
<sequence length="216" mass="23661">MRSERFGLAQRQFWINRGALNSLSGYKSANLVGTQDLSGHPNLAIVSSVFHLGANPPLMGMIFRPQSVERHSLENMLATGHFTLNQVSGDIYRQAHQSSARYPRETSEFAAVGLTAETLPGIKAPFVGESLLKVALQLVEVQTLCNDTELVIGEIQTVIAPETAVAEDGHVAIHALDAVAVSGLDHYHLGCPLERLEYAKPEREVRPLVPQDPQYR</sequence>
<dbReference type="PANTHER" id="PTHR33798">
    <property type="entry name" value="FLAVOPROTEIN OXYGENASE"/>
    <property type="match status" value="1"/>
</dbReference>